<organism evidence="2 3">
    <name type="scientific">Delftia lacustris</name>
    <dbReference type="NCBI Taxonomy" id="558537"/>
    <lineage>
        <taxon>Bacteria</taxon>
        <taxon>Pseudomonadati</taxon>
        <taxon>Pseudomonadota</taxon>
        <taxon>Betaproteobacteria</taxon>
        <taxon>Burkholderiales</taxon>
        <taxon>Comamonadaceae</taxon>
        <taxon>Delftia</taxon>
    </lineage>
</organism>
<evidence type="ECO:0000313" key="3">
    <source>
        <dbReference type="Proteomes" id="UP000595064"/>
    </source>
</evidence>
<name>A0A7T2YUL1_9BURK</name>
<protein>
    <submittedName>
        <fullName evidence="2">AAA family ATPase</fullName>
    </submittedName>
</protein>
<dbReference type="KEGG" id="dla:I6G47_03280"/>
<dbReference type="Pfam" id="PF07728">
    <property type="entry name" value="AAA_5"/>
    <property type="match status" value="1"/>
</dbReference>
<gene>
    <name evidence="2" type="ORF">I6G47_03280</name>
</gene>
<sequence>MATKRIAAPTPEPAAQRLPAEMAHAQELAALQAADQGPRPDGWRLSPRSVRRFILGGAEPDGGGPAIARKIHGNDALVERAIVTLAGQRGLMLVGEPGTAKSLLSELLAAAISGDSKLTVQGGAGVVEEQIRYGWNYALLLRDGPGPEALVPGPLHRAMGEGRLLRFEEITRCSTEVQDCMVPVLSDRLLQIPELKHEQPWLLARPGFNVIATANLRDRGVNEMSAALKRRFNFETMRPLEGVAAQAALIGQEVGRALAQQRIGTTVAPDVLALLATAFQELRSGSVEGTAVERPGTVLSTAEAIDVAFNAACQCWYFGQERVGPAHLARHLLGTVIKDDDEDRRRFAEYLRVVARQRAGQPAWQDFVAGGREH</sequence>
<dbReference type="GO" id="GO:0016887">
    <property type="term" value="F:ATP hydrolysis activity"/>
    <property type="evidence" value="ECO:0007669"/>
    <property type="project" value="InterPro"/>
</dbReference>
<dbReference type="Gene3D" id="3.40.50.300">
    <property type="entry name" value="P-loop containing nucleotide triphosphate hydrolases"/>
    <property type="match status" value="1"/>
</dbReference>
<dbReference type="EMBL" id="CP065748">
    <property type="protein sequence ID" value="QPS82124.1"/>
    <property type="molecule type" value="Genomic_DNA"/>
</dbReference>
<dbReference type="GO" id="GO:0005524">
    <property type="term" value="F:ATP binding"/>
    <property type="evidence" value="ECO:0007669"/>
    <property type="project" value="InterPro"/>
</dbReference>
<dbReference type="PANTHER" id="PTHR42759:SF1">
    <property type="entry name" value="MAGNESIUM-CHELATASE SUBUNIT CHLD"/>
    <property type="match status" value="1"/>
</dbReference>
<evidence type="ECO:0000313" key="2">
    <source>
        <dbReference type="EMBL" id="QPS82124.1"/>
    </source>
</evidence>
<dbReference type="InterPro" id="IPR027417">
    <property type="entry name" value="P-loop_NTPase"/>
</dbReference>
<dbReference type="InterPro" id="IPR050764">
    <property type="entry name" value="CbbQ/NirQ/NorQ/GpvN"/>
</dbReference>
<accession>A0A7T2YUL1</accession>
<reference evidence="2 3" key="1">
    <citation type="submission" date="2020-12" db="EMBL/GenBank/DDBJ databases">
        <title>FDA dAtabase for Regulatory Grade micrObial Sequences (FDA-ARGOS): Supporting development and validation of Infectious Disease Dx tests.</title>
        <authorList>
            <person name="Sproer C."/>
            <person name="Gronow S."/>
            <person name="Severitt S."/>
            <person name="Schroder I."/>
            <person name="Tallon L."/>
            <person name="Sadzewicz L."/>
            <person name="Zhao X."/>
            <person name="Boylan J."/>
            <person name="Ott S."/>
            <person name="Bowen H."/>
            <person name="Vavikolanu K."/>
            <person name="Mehta A."/>
            <person name="Aluvathingal J."/>
            <person name="Nadendla S."/>
            <person name="Lowell S."/>
            <person name="Myers T."/>
            <person name="Yan Y."/>
            <person name="Sichtig H."/>
        </authorList>
    </citation>
    <scope>NUCLEOTIDE SEQUENCE [LARGE SCALE GENOMIC DNA]</scope>
    <source>
        <strain evidence="2 3">FDAARGOS_890</strain>
    </source>
</reference>
<proteinExistence type="predicted"/>
<dbReference type="PANTHER" id="PTHR42759">
    <property type="entry name" value="MOXR FAMILY PROTEIN"/>
    <property type="match status" value="1"/>
</dbReference>
<dbReference type="RefSeq" id="WP_016451620.1">
    <property type="nucleotide sequence ID" value="NZ_CP065748.1"/>
</dbReference>
<evidence type="ECO:0000259" key="1">
    <source>
        <dbReference type="Pfam" id="PF07728"/>
    </source>
</evidence>
<dbReference type="AlphaFoldDB" id="A0A7T2YUL1"/>
<feature type="domain" description="ATPase dynein-related AAA" evidence="1">
    <location>
        <begin position="91"/>
        <end position="232"/>
    </location>
</feature>
<keyword evidence="3" id="KW-1185">Reference proteome</keyword>
<dbReference type="SUPFAM" id="SSF52540">
    <property type="entry name" value="P-loop containing nucleoside triphosphate hydrolases"/>
    <property type="match status" value="1"/>
</dbReference>
<dbReference type="InterPro" id="IPR011704">
    <property type="entry name" value="ATPase_dyneun-rel_AAA"/>
</dbReference>
<dbReference type="Proteomes" id="UP000595064">
    <property type="component" value="Chromosome"/>
</dbReference>